<dbReference type="SMART" id="SM00174">
    <property type="entry name" value="RHO"/>
    <property type="match status" value="1"/>
</dbReference>
<dbReference type="GO" id="GO:0007264">
    <property type="term" value="P:small GTPase-mediated signal transduction"/>
    <property type="evidence" value="ECO:0007669"/>
    <property type="project" value="InterPro"/>
</dbReference>
<dbReference type="STRING" id="5627.A0A1C7M481"/>
<evidence type="ECO:0000256" key="5">
    <source>
        <dbReference type="ARBA" id="ARBA00023136"/>
    </source>
</evidence>
<dbReference type="PROSITE" id="PS51420">
    <property type="entry name" value="RHO"/>
    <property type="match status" value="1"/>
</dbReference>
<dbReference type="Pfam" id="PF00071">
    <property type="entry name" value="Ras"/>
    <property type="match status" value="1"/>
</dbReference>
<dbReference type="Pfam" id="PF10469">
    <property type="entry name" value="AKAP7_NLS"/>
    <property type="match status" value="1"/>
</dbReference>
<evidence type="ECO:0000256" key="4">
    <source>
        <dbReference type="ARBA" id="ARBA00023134"/>
    </source>
</evidence>
<sequence>METAFLLDAGPLTMGINADVVVGADAHGAEGAVEVEVKRQTVLQLLTMPPPDQAYPHTTRFEDTQAKIDPLPSSPLGHIPALRQIVSSFTDALLAASPAIPGLDQSVVIPPRRLHFTLGVMALDASDSSLNEDAPVEPSTPAAVVAPKTLATAISLLSTIKPQIMEILGQNKLNVMLDNMDIMKPEQRDLTRAHIMWLGPSLDNGNAQRLKTLSEFVHKQFRQAGLVVDDGRPLKLHCTVVNTIYRKPRGRNRQPFSYASVLSSAALEAVSVNQQIERDSKTPESEAPAKGPVRVDFGEWNIDEIQICEMGSWGPEGEYEACYRRYGACGKTCLLIVFSKGTFPEVRTFAAMFSVSSSHPNVAHRSCAMLGANSRGTIPGLCSYRVREHVADVEVDGKHVELALWDTAGQEDYDRLRPLSYPDSHVILICFAVDSPDSLDNVQEKWISEVMHFCAGLPIILVGCKKDLRRDPRVIEELRKTNQRPVTPEEGMAVAQKIGARHYLECSARTGEGVREVFQYATRAALLSRPKGGKKHHCIVL</sequence>
<dbReference type="InterPro" id="IPR003578">
    <property type="entry name" value="Small_GTPase_Rho"/>
</dbReference>
<dbReference type="PROSITE" id="PS51421">
    <property type="entry name" value="RAS"/>
    <property type="match status" value="1"/>
</dbReference>
<dbReference type="Gene3D" id="3.40.50.300">
    <property type="entry name" value="P-loop containing nucleotide triphosphate hydrolases"/>
    <property type="match status" value="1"/>
</dbReference>
<organism evidence="7 8">
    <name type="scientific">Grifola frondosa</name>
    <name type="common">Maitake</name>
    <name type="synonym">Polyporus frondosus</name>
    <dbReference type="NCBI Taxonomy" id="5627"/>
    <lineage>
        <taxon>Eukaryota</taxon>
        <taxon>Fungi</taxon>
        <taxon>Dikarya</taxon>
        <taxon>Basidiomycota</taxon>
        <taxon>Agaricomycotina</taxon>
        <taxon>Agaricomycetes</taxon>
        <taxon>Polyporales</taxon>
        <taxon>Grifolaceae</taxon>
        <taxon>Grifola</taxon>
    </lineage>
</organism>
<evidence type="ECO:0000256" key="1">
    <source>
        <dbReference type="ARBA" id="ARBA00004370"/>
    </source>
</evidence>
<evidence type="ECO:0000313" key="8">
    <source>
        <dbReference type="Proteomes" id="UP000092993"/>
    </source>
</evidence>
<comment type="subcellular location">
    <subcellularLocation>
        <location evidence="1">Membrane</location>
    </subcellularLocation>
</comment>
<dbReference type="GO" id="GO:0005525">
    <property type="term" value="F:GTP binding"/>
    <property type="evidence" value="ECO:0007669"/>
    <property type="project" value="UniProtKB-KW"/>
</dbReference>
<evidence type="ECO:0000259" key="6">
    <source>
        <dbReference type="Pfam" id="PF10469"/>
    </source>
</evidence>
<dbReference type="InterPro" id="IPR001806">
    <property type="entry name" value="Small_GTPase"/>
</dbReference>
<dbReference type="NCBIfam" id="TIGR00231">
    <property type="entry name" value="small_GTP"/>
    <property type="match status" value="1"/>
</dbReference>
<dbReference type="InterPro" id="IPR005225">
    <property type="entry name" value="Small_GTP-bd"/>
</dbReference>
<dbReference type="InterPro" id="IPR027417">
    <property type="entry name" value="P-loop_NTPase"/>
</dbReference>
<keyword evidence="4" id="KW-0342">GTP-binding</keyword>
<dbReference type="AlphaFoldDB" id="A0A1C7M481"/>
<evidence type="ECO:0000256" key="2">
    <source>
        <dbReference type="ARBA" id="ARBA00022481"/>
    </source>
</evidence>
<reference evidence="7 8" key="1">
    <citation type="submission" date="2016-03" db="EMBL/GenBank/DDBJ databases">
        <title>Whole genome sequencing of Grifola frondosa 9006-11.</title>
        <authorList>
            <person name="Min B."/>
            <person name="Park H."/>
            <person name="Kim J.-G."/>
            <person name="Cho H."/>
            <person name="Oh Y.-L."/>
            <person name="Kong W.-S."/>
            <person name="Choi I.-G."/>
        </authorList>
    </citation>
    <scope>NUCLEOTIDE SEQUENCE [LARGE SCALE GENOMIC DNA]</scope>
    <source>
        <strain evidence="7 8">9006-11</strain>
    </source>
</reference>
<dbReference type="OrthoDB" id="277832at2759"/>
<name>A0A1C7M481_GRIFR</name>
<keyword evidence="2" id="KW-0488">Methylation</keyword>
<gene>
    <name evidence="7" type="primary">rhoA</name>
    <name evidence="7" type="ORF">A0H81_08985</name>
</gene>
<dbReference type="PRINTS" id="PR00449">
    <property type="entry name" value="RASTRNSFRMNG"/>
</dbReference>
<keyword evidence="3" id="KW-0547">Nucleotide-binding</keyword>
<dbReference type="SMART" id="SM00173">
    <property type="entry name" value="RAS"/>
    <property type="match status" value="1"/>
</dbReference>
<dbReference type="EMBL" id="LUGG01000011">
    <property type="protein sequence ID" value="OBZ71711.1"/>
    <property type="molecule type" value="Genomic_DNA"/>
</dbReference>
<comment type="caution">
    <text evidence="7">The sequence shown here is derived from an EMBL/GenBank/DDBJ whole genome shotgun (WGS) entry which is preliminary data.</text>
</comment>
<keyword evidence="5" id="KW-0472">Membrane</keyword>
<proteinExistence type="predicted"/>
<dbReference type="SMART" id="SM00175">
    <property type="entry name" value="RAB"/>
    <property type="match status" value="1"/>
</dbReference>
<evidence type="ECO:0000313" key="7">
    <source>
        <dbReference type="EMBL" id="OBZ71711.1"/>
    </source>
</evidence>
<dbReference type="FunFam" id="3.40.50.300:FF:002060">
    <property type="entry name" value="Rho family GTPase"/>
    <property type="match status" value="1"/>
</dbReference>
<dbReference type="Proteomes" id="UP000092993">
    <property type="component" value="Unassembled WGS sequence"/>
</dbReference>
<dbReference type="PANTHER" id="PTHR24072">
    <property type="entry name" value="RHO FAMILY GTPASE"/>
    <property type="match status" value="1"/>
</dbReference>
<protein>
    <submittedName>
        <fullName evidence="7">GTP-binding protein rhoA</fullName>
    </submittedName>
</protein>
<feature type="domain" description="A-kinase anchor protein 7-like phosphoesterase" evidence="6">
    <location>
        <begin position="148"/>
        <end position="322"/>
    </location>
</feature>
<dbReference type="GO" id="GO:0016020">
    <property type="term" value="C:membrane"/>
    <property type="evidence" value="ECO:0007669"/>
    <property type="project" value="UniProtKB-SubCell"/>
</dbReference>
<evidence type="ECO:0000256" key="3">
    <source>
        <dbReference type="ARBA" id="ARBA00022741"/>
    </source>
</evidence>
<dbReference type="PROSITE" id="PS51419">
    <property type="entry name" value="RAB"/>
    <property type="match status" value="1"/>
</dbReference>
<dbReference type="Gene3D" id="3.90.1140.10">
    <property type="entry name" value="Cyclic phosphodiesterase"/>
    <property type="match status" value="1"/>
</dbReference>
<keyword evidence="8" id="KW-1185">Reference proteome</keyword>
<dbReference type="GO" id="GO:0003924">
    <property type="term" value="F:GTPase activity"/>
    <property type="evidence" value="ECO:0007669"/>
    <property type="project" value="InterPro"/>
</dbReference>
<dbReference type="InterPro" id="IPR019510">
    <property type="entry name" value="AKAP7-like_phosphoesterase"/>
</dbReference>
<dbReference type="SUPFAM" id="SSF52540">
    <property type="entry name" value="P-loop containing nucleoside triphosphate hydrolases"/>
    <property type="match status" value="1"/>
</dbReference>
<accession>A0A1C7M481</accession>